<dbReference type="InterPro" id="IPR004331">
    <property type="entry name" value="SPX_dom"/>
</dbReference>
<reference evidence="9" key="1">
    <citation type="submission" date="2025-05" db="UniProtKB">
        <authorList>
            <consortium name="RefSeq"/>
        </authorList>
    </citation>
    <scope>NUCLEOTIDE SEQUENCE [LARGE SCALE GENOMIC DNA]</scope>
</reference>
<feature type="transmembrane region" description="Helical" evidence="6">
    <location>
        <begin position="469"/>
        <end position="490"/>
    </location>
</feature>
<dbReference type="PROSITE" id="PS51380">
    <property type="entry name" value="EXS"/>
    <property type="match status" value="1"/>
</dbReference>
<feature type="domain" description="EXS" evidence="7">
    <location>
        <begin position="554"/>
        <end position="743"/>
    </location>
</feature>
<feature type="transmembrane region" description="Helical" evidence="6">
    <location>
        <begin position="348"/>
        <end position="369"/>
    </location>
</feature>
<keyword evidence="3 6" id="KW-0812">Transmembrane</keyword>
<gene>
    <name evidence="10" type="primary">LOC120261547</name>
</gene>
<protein>
    <submittedName>
        <fullName evidence="10">LOW QUALITY PROTEIN: phosphate transporter PHO1-2-like</fullName>
    </submittedName>
</protein>
<evidence type="ECO:0000313" key="9">
    <source>
        <dbReference type="Proteomes" id="UP001515500"/>
    </source>
</evidence>
<evidence type="ECO:0000259" key="7">
    <source>
        <dbReference type="PROSITE" id="PS51380"/>
    </source>
</evidence>
<feature type="transmembrane region" description="Helical" evidence="6">
    <location>
        <begin position="436"/>
        <end position="457"/>
    </location>
</feature>
<dbReference type="InterPro" id="IPR052486">
    <property type="entry name" value="PHO1"/>
</dbReference>
<name>A0AB40BFN0_DIOCR</name>
<evidence type="ECO:0000256" key="3">
    <source>
        <dbReference type="ARBA" id="ARBA00022692"/>
    </source>
</evidence>
<evidence type="ECO:0000256" key="5">
    <source>
        <dbReference type="ARBA" id="ARBA00023136"/>
    </source>
</evidence>
<dbReference type="GO" id="GO:0016036">
    <property type="term" value="P:cellular response to phosphate starvation"/>
    <property type="evidence" value="ECO:0007669"/>
    <property type="project" value="InterPro"/>
</dbReference>
<feature type="transmembrane region" description="Helical" evidence="6">
    <location>
        <begin position="389"/>
        <end position="415"/>
    </location>
</feature>
<reference evidence="10" key="2">
    <citation type="submission" date="2025-08" db="UniProtKB">
        <authorList>
            <consortium name="RefSeq"/>
        </authorList>
    </citation>
    <scope>IDENTIFICATION</scope>
</reference>
<keyword evidence="4 6" id="KW-1133">Transmembrane helix</keyword>
<dbReference type="GeneID" id="120261547"/>
<dbReference type="Proteomes" id="UP001515500">
    <property type="component" value="Chromosome 1"/>
</dbReference>
<comment type="similarity">
    <text evidence="2">Belongs to the SYG1 (TC 2.A.94) family.</text>
</comment>
<accession>A0AB40BFN0</accession>
<feature type="domain" description="SPX" evidence="8">
    <location>
        <begin position="2"/>
        <end position="297"/>
    </location>
</feature>
<dbReference type="Pfam" id="PF03105">
    <property type="entry name" value="SPX"/>
    <property type="match status" value="1"/>
</dbReference>
<feature type="transmembrane region" description="Helical" evidence="6">
    <location>
        <begin position="665"/>
        <end position="682"/>
    </location>
</feature>
<organism evidence="9 10">
    <name type="scientific">Dioscorea cayennensis subsp. rotundata</name>
    <name type="common">White Guinea yam</name>
    <name type="synonym">Dioscorea rotundata</name>
    <dbReference type="NCBI Taxonomy" id="55577"/>
    <lineage>
        <taxon>Eukaryota</taxon>
        <taxon>Viridiplantae</taxon>
        <taxon>Streptophyta</taxon>
        <taxon>Embryophyta</taxon>
        <taxon>Tracheophyta</taxon>
        <taxon>Spermatophyta</taxon>
        <taxon>Magnoliopsida</taxon>
        <taxon>Liliopsida</taxon>
        <taxon>Dioscoreales</taxon>
        <taxon>Dioscoreaceae</taxon>
        <taxon>Dioscorea</taxon>
    </lineage>
</organism>
<evidence type="ECO:0000256" key="6">
    <source>
        <dbReference type="SAM" id="Phobius"/>
    </source>
</evidence>
<keyword evidence="9" id="KW-1185">Reference proteome</keyword>
<dbReference type="AlphaFoldDB" id="A0AB40BFN0"/>
<evidence type="ECO:0000256" key="1">
    <source>
        <dbReference type="ARBA" id="ARBA00004141"/>
    </source>
</evidence>
<dbReference type="Pfam" id="PF03124">
    <property type="entry name" value="EXS"/>
    <property type="match status" value="1"/>
</dbReference>
<keyword evidence="5 6" id="KW-0472">Membrane</keyword>
<sequence length="743" mass="85702">MVKFSRELEAQLIPEWKEAFVNYRQLKKHVKKVKLSAARSTADPSSDGLRCLGFSLLNPLHFLATHFAPSDHLSSQDDEETFADTELVQSNEHEVREFFEKLEEELEKVNNFYAGKEAEFCERGEMLNKQLQILLGLKEIIDDRSSHRRRSSVSENEGTVGDVTPVAEEMIAELERNGVSFTGAVRSKTKKVGKPRVASMRIDIPATTPSRTISAVTSVIWEDLINGQRKEGAGGDDHVSRKKIQCAEKMIRGAFVELYKGLGLLKTFSSLNLVAFRKILKKFDKVSNQQASEKYLNMVKRSHFISSDKVVRLGDELESIFTKHFTSNDRKKAMKFLRPQQPKDSHMITFLVGLFTGSFVTLFTVYAILAHLSGIFSSSTESGYMKTVYPVFSMFALLSLHIFLYGCNIFMWRATRINHNFIFEFSANTALKHRDAFLICTSFMTMVVAAMVIHLLLRSAGIFPRHIDAIPGILLLMFIAMLFCPFNICYRSTRYCFLRVMRNIACSPLYRVLMVDFFMADQLTSQIPLLRHMEFTACFFMLESFRTNKYEICTTSNKYKLLAYVISFLPYYWRAMQCARRYIEEGYDVNHLANAGKYISAMLAAAVRWKYAVDPTPFWLVIVVLSSTMATAYQLYWDFVKDWGLFSFSSRNFLLRDDLILQNKSIYYVSIAFNFILRLAWIETVLRLNLGSVEHSIVDFLLASFEIIRRGHWNFYRLENEHLNNVGRFRAIKTVPLPFRDME</sequence>
<dbReference type="PANTHER" id="PTHR48477">
    <property type="entry name" value="PHOSPHATE TRANSPORTER PHO1"/>
    <property type="match status" value="1"/>
</dbReference>
<evidence type="ECO:0000256" key="4">
    <source>
        <dbReference type="ARBA" id="ARBA00022989"/>
    </source>
</evidence>
<dbReference type="PANTHER" id="PTHR48477:SF1">
    <property type="entry name" value="PHOSPHATE TRANSPORTER PHO1"/>
    <property type="match status" value="1"/>
</dbReference>
<dbReference type="PROSITE" id="PS51382">
    <property type="entry name" value="SPX"/>
    <property type="match status" value="1"/>
</dbReference>
<proteinExistence type="inferred from homology"/>
<comment type="subcellular location">
    <subcellularLocation>
        <location evidence="1">Membrane</location>
        <topology evidence="1">Multi-pass membrane protein</topology>
    </subcellularLocation>
</comment>
<feature type="transmembrane region" description="Helical" evidence="6">
    <location>
        <begin position="618"/>
        <end position="637"/>
    </location>
</feature>
<dbReference type="GO" id="GO:0016020">
    <property type="term" value="C:membrane"/>
    <property type="evidence" value="ECO:0007669"/>
    <property type="project" value="UniProtKB-SubCell"/>
</dbReference>
<evidence type="ECO:0000313" key="10">
    <source>
        <dbReference type="RefSeq" id="XP_039125416.1"/>
    </source>
</evidence>
<evidence type="ECO:0000256" key="2">
    <source>
        <dbReference type="ARBA" id="ARBA00009665"/>
    </source>
</evidence>
<dbReference type="RefSeq" id="XP_039125416.1">
    <property type="nucleotide sequence ID" value="XM_039269482.1"/>
</dbReference>
<dbReference type="InterPro" id="IPR004342">
    <property type="entry name" value="EXS_C"/>
</dbReference>
<evidence type="ECO:0000259" key="8">
    <source>
        <dbReference type="PROSITE" id="PS51382"/>
    </source>
</evidence>